<dbReference type="AlphaFoldDB" id="A0A0G3EGN7"/>
<evidence type="ECO:0000313" key="8">
    <source>
        <dbReference type="EMBL" id="AKJ64587.1"/>
    </source>
</evidence>
<keyword evidence="4" id="KW-0732">Signal</keyword>
<organism evidence="8 9">
    <name type="scientific">Kiritimatiella glycovorans</name>
    <dbReference type="NCBI Taxonomy" id="1307763"/>
    <lineage>
        <taxon>Bacteria</taxon>
        <taxon>Pseudomonadati</taxon>
        <taxon>Kiritimatiellota</taxon>
        <taxon>Kiritimatiellia</taxon>
        <taxon>Kiritimatiellales</taxon>
        <taxon>Kiritimatiellaceae</taxon>
        <taxon>Kiritimatiella</taxon>
    </lineage>
</organism>
<evidence type="ECO:0000256" key="5">
    <source>
        <dbReference type="ARBA" id="ARBA00022801"/>
    </source>
</evidence>
<dbReference type="PROSITE" id="PS00149">
    <property type="entry name" value="SULFATASE_2"/>
    <property type="match status" value="1"/>
</dbReference>
<evidence type="ECO:0000256" key="3">
    <source>
        <dbReference type="ARBA" id="ARBA00022723"/>
    </source>
</evidence>
<dbReference type="PATRIC" id="fig|1609981.3.peg.1391"/>
<dbReference type="KEGG" id="vbl:L21SP4_01339"/>
<feature type="domain" description="Sulfatase N-terminal" evidence="7">
    <location>
        <begin position="30"/>
        <end position="370"/>
    </location>
</feature>
<comment type="cofactor">
    <cofactor evidence="1">
        <name>Ca(2+)</name>
        <dbReference type="ChEBI" id="CHEBI:29108"/>
    </cofactor>
</comment>
<dbReference type="Gene3D" id="3.40.720.10">
    <property type="entry name" value="Alkaline Phosphatase, subunit A"/>
    <property type="match status" value="1"/>
</dbReference>
<dbReference type="GO" id="GO:0004065">
    <property type="term" value="F:arylsulfatase activity"/>
    <property type="evidence" value="ECO:0007669"/>
    <property type="project" value="UniProtKB-EC"/>
</dbReference>
<evidence type="ECO:0000256" key="2">
    <source>
        <dbReference type="ARBA" id="ARBA00008779"/>
    </source>
</evidence>
<evidence type="ECO:0000256" key="1">
    <source>
        <dbReference type="ARBA" id="ARBA00001913"/>
    </source>
</evidence>
<dbReference type="SUPFAM" id="SSF53649">
    <property type="entry name" value="Alkaline phosphatase-like"/>
    <property type="match status" value="1"/>
</dbReference>
<dbReference type="EMBL" id="CP010904">
    <property type="protein sequence ID" value="AKJ64587.1"/>
    <property type="molecule type" value="Genomic_DNA"/>
</dbReference>
<dbReference type="InterPro" id="IPR017850">
    <property type="entry name" value="Alkaline_phosphatase_core_sf"/>
</dbReference>
<dbReference type="GO" id="GO:0046872">
    <property type="term" value="F:metal ion binding"/>
    <property type="evidence" value="ECO:0007669"/>
    <property type="project" value="UniProtKB-KW"/>
</dbReference>
<dbReference type="EC" id="3.1.6.1" evidence="8"/>
<dbReference type="Proteomes" id="UP000035268">
    <property type="component" value="Chromosome"/>
</dbReference>
<reference evidence="8 9" key="2">
    <citation type="journal article" date="2016" name="ISME J.">
        <title>Characterization of the first cultured representative of Verrucomicrobia subdivision 5 indicates the proposal of a novel phylum.</title>
        <authorList>
            <person name="Spring S."/>
            <person name="Bunk B."/>
            <person name="Sproer C."/>
            <person name="Schumann P."/>
            <person name="Rohde M."/>
            <person name="Tindall B.J."/>
            <person name="Klenk H.P."/>
        </authorList>
    </citation>
    <scope>NUCLEOTIDE SEQUENCE [LARGE SCALE GENOMIC DNA]</scope>
    <source>
        <strain evidence="8 9">L21-Fru-AB</strain>
    </source>
</reference>
<dbReference type="OrthoDB" id="9783154at2"/>
<keyword evidence="3" id="KW-0479">Metal-binding</keyword>
<evidence type="ECO:0000313" key="9">
    <source>
        <dbReference type="Proteomes" id="UP000035268"/>
    </source>
</evidence>
<comment type="similarity">
    <text evidence="2">Belongs to the sulfatase family.</text>
</comment>
<dbReference type="PANTHER" id="PTHR42693">
    <property type="entry name" value="ARYLSULFATASE FAMILY MEMBER"/>
    <property type="match status" value="1"/>
</dbReference>
<evidence type="ECO:0000259" key="7">
    <source>
        <dbReference type="Pfam" id="PF00884"/>
    </source>
</evidence>
<dbReference type="InterPro" id="IPR000917">
    <property type="entry name" value="Sulfatase_N"/>
</dbReference>
<reference evidence="9" key="1">
    <citation type="submission" date="2015-02" db="EMBL/GenBank/DDBJ databases">
        <title>Description and complete genome sequence of the first cultured representative of the subdivision 5 of the Verrucomicrobia phylum.</title>
        <authorList>
            <person name="Spring S."/>
            <person name="Bunk B."/>
            <person name="Sproer C."/>
            <person name="Klenk H.-P."/>
        </authorList>
    </citation>
    <scope>NUCLEOTIDE SEQUENCE [LARGE SCALE GENOMIC DNA]</scope>
    <source>
        <strain evidence="9">L21-Fru-AB</strain>
    </source>
</reference>
<keyword evidence="6" id="KW-0106">Calcium</keyword>
<accession>A0A0G3EGN7</accession>
<protein>
    <submittedName>
        <fullName evidence="8">Arylsulfatase</fullName>
        <ecNumber evidence="8">3.1.6.1</ecNumber>
    </submittedName>
</protein>
<dbReference type="RefSeq" id="WP_160300728.1">
    <property type="nucleotide sequence ID" value="NZ_CP010904.1"/>
</dbReference>
<dbReference type="Gene3D" id="3.30.1120.10">
    <property type="match status" value="1"/>
</dbReference>
<name>A0A0G3EGN7_9BACT</name>
<dbReference type="Pfam" id="PF00884">
    <property type="entry name" value="Sulfatase"/>
    <property type="match status" value="1"/>
</dbReference>
<evidence type="ECO:0000256" key="4">
    <source>
        <dbReference type="ARBA" id="ARBA00022729"/>
    </source>
</evidence>
<keyword evidence="9" id="KW-1185">Reference proteome</keyword>
<keyword evidence="5 8" id="KW-0378">Hydrolase</keyword>
<dbReference type="InterPro" id="IPR024607">
    <property type="entry name" value="Sulfatase_CS"/>
</dbReference>
<dbReference type="CDD" id="cd16144">
    <property type="entry name" value="ARS_like"/>
    <property type="match status" value="1"/>
</dbReference>
<sequence>MRNYFRMLIAVFLIPLSWGIRGVRAQEDAPNVLFFLVDDMGWTDSSVYGSTFYPTPAMERLAESSVRFVNAYSASPLCSPSRASIMSGQYPARHGMTTAWGHTPQREDDPDYQREHVPVGSEYLLPYSRRVLELDQYTLAEAFRDAGYRTGFVGKWHMGLAPEYWPEEQGFESTFHGAPDPGPPSYFSPYRFRAGNVTDGPEGEYLTDRATDEALGFLRSRDDRPFFLCLWHWGVHGPFQAKEDLIEYYRNHPDPRGVQKSPTYAAMIHSVDESLGDILDYLEEAGLDENTIIVFTSDNGGVEWKGVKADGGVPATSNAPLKKGKGTIFEGGSRVPAMIRWPGVADRERVSEAVITGVDYYPTLLEMCGIAKHPDQTIDGVSLVPTLKAGTPPDREAIYCFFPHNFGERSPAGCWVRMGDWKLIENFYVSDLHPDRYQLYNLEADLGETENLAEQYPERTRQMARMLKDHYRTLCDRPPIPNPDYDPSLLPVAGWNGADRHSGWPETDAGTLIVTGRGISTRGLPRETGSLALRWTARSSREGQGRFFWSDRSDWQFRRERSTEFRLQGDGRRHDYIMDFEVGDELIGVRIDVPRGEDPVVMEEIELLDGKGRVLRRWDFE</sequence>
<proteinExistence type="inferred from homology"/>
<gene>
    <name evidence="8" type="primary">atsA_18</name>
    <name evidence="8" type="ORF">L21SP4_01339</name>
</gene>
<dbReference type="InterPro" id="IPR050738">
    <property type="entry name" value="Sulfatase"/>
</dbReference>
<evidence type="ECO:0000256" key="6">
    <source>
        <dbReference type="ARBA" id="ARBA00022837"/>
    </source>
</evidence>
<dbReference type="PANTHER" id="PTHR42693:SF42">
    <property type="entry name" value="ARYLSULFATASE G"/>
    <property type="match status" value="1"/>
</dbReference>
<dbReference type="STRING" id="1307763.L21SP4_01339"/>